<accession>A0ABR4CMK4</accession>
<feature type="non-terminal residue" evidence="1">
    <location>
        <position position="81"/>
    </location>
</feature>
<keyword evidence="2" id="KW-1185">Reference proteome</keyword>
<gene>
    <name evidence="1" type="ORF">VTL71DRAFT_12425</name>
</gene>
<reference evidence="1 2" key="1">
    <citation type="journal article" date="2024" name="Commun. Biol.">
        <title>Comparative genomic analysis of thermophilic fungi reveals convergent evolutionary adaptations and gene losses.</title>
        <authorList>
            <person name="Steindorff A.S."/>
            <person name="Aguilar-Pontes M.V."/>
            <person name="Robinson A.J."/>
            <person name="Andreopoulos B."/>
            <person name="LaButti K."/>
            <person name="Kuo A."/>
            <person name="Mondo S."/>
            <person name="Riley R."/>
            <person name="Otillar R."/>
            <person name="Haridas S."/>
            <person name="Lipzen A."/>
            <person name="Grimwood J."/>
            <person name="Schmutz J."/>
            <person name="Clum A."/>
            <person name="Reid I.D."/>
            <person name="Moisan M.C."/>
            <person name="Butler G."/>
            <person name="Nguyen T.T.M."/>
            <person name="Dewar K."/>
            <person name="Conant G."/>
            <person name="Drula E."/>
            <person name="Henrissat B."/>
            <person name="Hansel C."/>
            <person name="Singer S."/>
            <person name="Hutchinson M.I."/>
            <person name="de Vries R.P."/>
            <person name="Natvig D.O."/>
            <person name="Powell A.J."/>
            <person name="Tsang A."/>
            <person name="Grigoriev I.V."/>
        </authorList>
    </citation>
    <scope>NUCLEOTIDE SEQUENCE [LARGE SCALE GENOMIC DNA]</scope>
    <source>
        <strain evidence="1 2">CBS 494.80</strain>
    </source>
</reference>
<evidence type="ECO:0000313" key="2">
    <source>
        <dbReference type="Proteomes" id="UP001595075"/>
    </source>
</evidence>
<proteinExistence type="predicted"/>
<dbReference type="Proteomes" id="UP001595075">
    <property type="component" value="Unassembled WGS sequence"/>
</dbReference>
<dbReference type="EMBL" id="JAZHXI010000005">
    <property type="protein sequence ID" value="KAL2071190.1"/>
    <property type="molecule type" value="Genomic_DNA"/>
</dbReference>
<sequence length="81" mass="8594">MRNHRVLSPLDDLADRDAELPQPFQKASAGSRVCSRHGAPRCSFLSAISGGTNAGLLLVWPIPRVAALGEIGSISIQAESR</sequence>
<evidence type="ECO:0000313" key="1">
    <source>
        <dbReference type="EMBL" id="KAL2071190.1"/>
    </source>
</evidence>
<name>A0ABR4CMK4_9HELO</name>
<protein>
    <submittedName>
        <fullName evidence="1">Uncharacterized protein</fullName>
    </submittedName>
</protein>
<comment type="caution">
    <text evidence="1">The sequence shown here is derived from an EMBL/GenBank/DDBJ whole genome shotgun (WGS) entry which is preliminary data.</text>
</comment>
<organism evidence="1 2">
    <name type="scientific">Oculimacula yallundae</name>
    <dbReference type="NCBI Taxonomy" id="86028"/>
    <lineage>
        <taxon>Eukaryota</taxon>
        <taxon>Fungi</taxon>
        <taxon>Dikarya</taxon>
        <taxon>Ascomycota</taxon>
        <taxon>Pezizomycotina</taxon>
        <taxon>Leotiomycetes</taxon>
        <taxon>Helotiales</taxon>
        <taxon>Ploettnerulaceae</taxon>
        <taxon>Oculimacula</taxon>
    </lineage>
</organism>